<dbReference type="RefSeq" id="WP_378260294.1">
    <property type="nucleotide sequence ID" value="NZ_JBHUKR010000002.1"/>
</dbReference>
<dbReference type="PANTHER" id="PTHR13847:SF280">
    <property type="entry name" value="D-AMINO ACID DEHYDROGENASE"/>
    <property type="match status" value="1"/>
</dbReference>
<dbReference type="EMBL" id="JBHUKR010000002">
    <property type="protein sequence ID" value="MFD2414961.1"/>
    <property type="molecule type" value="Genomic_DNA"/>
</dbReference>
<dbReference type="SUPFAM" id="SSF51905">
    <property type="entry name" value="FAD/NAD(P)-binding domain"/>
    <property type="match status" value="1"/>
</dbReference>
<dbReference type="Proteomes" id="UP001597417">
    <property type="component" value="Unassembled WGS sequence"/>
</dbReference>
<sequence>MHIVVVGAGVIGVTTAYCLLARGHDVTLVDAADRVASGASSVNAGLLCPADSTVWATPQAPGMLLRALRDRETGFIRIKPAAFPELIPWGVRFLSQCSPRRMRRNMRFAYALSDYSRRELTRLGGEVPLDFGRNEDGLFVLYPSESALEQGWRDRAALAEVGVEYRRVGRDGLATVPGFTRAAAADVAGAIYASNSGYGDCQAFTRALTARILNLGVELRLSCPVRRVHVRKGQAGGVDTASGRITADTVLLAAGSMSATLAATARVRVPVVPAKGYGVTVPILDDEAIPMVGCIDERHHVAVTRMGPHVRMSSHAEFTGQNHDWAPENFAAIHGFADAMFGPEALDWPKANYGAGLRPLTPDGRPLIGPTALPGLWLNTGHGHLGWTQACGSASLIADLLDKRPTAIDARPYLPRRRHDACGSLSVSNPEEGAGWHVSS</sequence>
<dbReference type="Gene3D" id="3.50.50.60">
    <property type="entry name" value="FAD/NAD(P)-binding domain"/>
    <property type="match status" value="2"/>
</dbReference>
<dbReference type="SUPFAM" id="SSF54373">
    <property type="entry name" value="FAD-linked reductases, C-terminal domain"/>
    <property type="match status" value="1"/>
</dbReference>
<gene>
    <name evidence="3" type="ORF">ACFSXZ_01330</name>
</gene>
<name>A0ABW5FJ58_9PSEU</name>
<comment type="similarity">
    <text evidence="1">Belongs to the DadA oxidoreductase family.</text>
</comment>
<evidence type="ECO:0000256" key="1">
    <source>
        <dbReference type="ARBA" id="ARBA00009410"/>
    </source>
</evidence>
<evidence type="ECO:0000313" key="3">
    <source>
        <dbReference type="EMBL" id="MFD2414961.1"/>
    </source>
</evidence>
<accession>A0ABW5FJ58</accession>
<evidence type="ECO:0000313" key="4">
    <source>
        <dbReference type="Proteomes" id="UP001597417"/>
    </source>
</evidence>
<feature type="domain" description="FAD dependent oxidoreductase" evidence="2">
    <location>
        <begin position="3"/>
        <end position="400"/>
    </location>
</feature>
<dbReference type="PANTHER" id="PTHR13847">
    <property type="entry name" value="SARCOSINE DEHYDROGENASE-RELATED"/>
    <property type="match status" value="1"/>
</dbReference>
<comment type="caution">
    <text evidence="3">The sequence shown here is derived from an EMBL/GenBank/DDBJ whole genome shotgun (WGS) entry which is preliminary data.</text>
</comment>
<protein>
    <submittedName>
        <fullName evidence="3">FAD-dependent oxidoreductase</fullName>
    </submittedName>
</protein>
<dbReference type="Pfam" id="PF01266">
    <property type="entry name" value="DAO"/>
    <property type="match status" value="1"/>
</dbReference>
<keyword evidence="4" id="KW-1185">Reference proteome</keyword>
<proteinExistence type="inferred from homology"/>
<dbReference type="InterPro" id="IPR036188">
    <property type="entry name" value="FAD/NAD-bd_sf"/>
</dbReference>
<reference evidence="4" key="1">
    <citation type="journal article" date="2019" name="Int. J. Syst. Evol. Microbiol.">
        <title>The Global Catalogue of Microorganisms (GCM) 10K type strain sequencing project: providing services to taxonomists for standard genome sequencing and annotation.</title>
        <authorList>
            <consortium name="The Broad Institute Genomics Platform"/>
            <consortium name="The Broad Institute Genome Sequencing Center for Infectious Disease"/>
            <person name="Wu L."/>
            <person name="Ma J."/>
        </authorList>
    </citation>
    <scope>NUCLEOTIDE SEQUENCE [LARGE SCALE GENOMIC DNA]</scope>
    <source>
        <strain evidence="4">CGMCC 4.7645</strain>
    </source>
</reference>
<dbReference type="InterPro" id="IPR006076">
    <property type="entry name" value="FAD-dep_OxRdtase"/>
</dbReference>
<evidence type="ECO:0000259" key="2">
    <source>
        <dbReference type="Pfam" id="PF01266"/>
    </source>
</evidence>
<organism evidence="3 4">
    <name type="scientific">Amycolatopsis pigmentata</name>
    <dbReference type="NCBI Taxonomy" id="450801"/>
    <lineage>
        <taxon>Bacteria</taxon>
        <taxon>Bacillati</taxon>
        <taxon>Actinomycetota</taxon>
        <taxon>Actinomycetes</taxon>
        <taxon>Pseudonocardiales</taxon>
        <taxon>Pseudonocardiaceae</taxon>
        <taxon>Amycolatopsis</taxon>
    </lineage>
</organism>
<dbReference type="Gene3D" id="3.30.9.10">
    <property type="entry name" value="D-Amino Acid Oxidase, subunit A, domain 2"/>
    <property type="match status" value="1"/>
</dbReference>